<keyword evidence="4" id="KW-1185">Reference proteome</keyword>
<organism evidence="3 4">
    <name type="scientific">Rhodocyclus gracilis</name>
    <dbReference type="NCBI Taxonomy" id="2929842"/>
    <lineage>
        <taxon>Bacteria</taxon>
        <taxon>Pseudomonadati</taxon>
        <taxon>Pseudomonadota</taxon>
        <taxon>Betaproteobacteria</taxon>
        <taxon>Rhodocyclales</taxon>
        <taxon>Rhodocyclaceae</taxon>
        <taxon>Rhodocyclus</taxon>
    </lineage>
</organism>
<gene>
    <name evidence="3" type="ORF">HCX48_12800</name>
</gene>
<comment type="similarity">
    <text evidence="1">Belongs to the short-chain dehydrogenases/reductases (SDR) family.</text>
</comment>
<dbReference type="PANTHER" id="PTHR24320:SF148">
    <property type="entry name" value="NAD(P)-BINDING ROSSMANN-FOLD SUPERFAMILY PROTEIN"/>
    <property type="match status" value="1"/>
</dbReference>
<dbReference type="InterPro" id="IPR036291">
    <property type="entry name" value="NAD(P)-bd_dom_sf"/>
</dbReference>
<evidence type="ECO:0000256" key="1">
    <source>
        <dbReference type="ARBA" id="ARBA00006484"/>
    </source>
</evidence>
<accession>A0ABX0WMZ2</accession>
<dbReference type="Pfam" id="PF00106">
    <property type="entry name" value="adh_short"/>
    <property type="match status" value="1"/>
</dbReference>
<protein>
    <submittedName>
        <fullName evidence="3">SDR family oxidoreductase</fullName>
    </submittedName>
</protein>
<dbReference type="Proteomes" id="UP000720344">
    <property type="component" value="Unassembled WGS sequence"/>
</dbReference>
<dbReference type="Gene3D" id="3.40.50.720">
    <property type="entry name" value="NAD(P)-binding Rossmann-like Domain"/>
    <property type="match status" value="1"/>
</dbReference>
<dbReference type="CDD" id="cd05327">
    <property type="entry name" value="retinol-DH_like_SDR_c_like"/>
    <property type="match status" value="1"/>
</dbReference>
<evidence type="ECO:0000313" key="4">
    <source>
        <dbReference type="Proteomes" id="UP000720344"/>
    </source>
</evidence>
<dbReference type="PRINTS" id="PR00081">
    <property type="entry name" value="GDHRDH"/>
</dbReference>
<dbReference type="EMBL" id="JAATWB010000012">
    <property type="protein sequence ID" value="NJA90091.1"/>
    <property type="molecule type" value="Genomic_DNA"/>
</dbReference>
<keyword evidence="2" id="KW-0560">Oxidoreductase</keyword>
<name>A0ABX0WMZ2_9RHOO</name>
<dbReference type="RefSeq" id="WP_167682645.1">
    <property type="nucleotide sequence ID" value="NZ_JAATWB010000012.1"/>
</dbReference>
<proteinExistence type="inferred from homology"/>
<dbReference type="SUPFAM" id="SSF51735">
    <property type="entry name" value="NAD(P)-binding Rossmann-fold domains"/>
    <property type="match status" value="1"/>
</dbReference>
<reference evidence="4" key="1">
    <citation type="submission" date="2020-03" db="EMBL/GenBank/DDBJ databases">
        <title>Whole-genome sequence of the purple nonsulfur bacterium Rhodocyclus tenuis DSM112.</title>
        <authorList>
            <person name="Kyndt J.A."/>
            <person name="Meyer T.E."/>
        </authorList>
    </citation>
    <scope>NUCLEOTIDE SEQUENCE [LARGE SCALE GENOMIC DNA]</scope>
    <source>
        <strain evidence="4">DSM 112</strain>
    </source>
</reference>
<evidence type="ECO:0000313" key="3">
    <source>
        <dbReference type="EMBL" id="NJA90091.1"/>
    </source>
</evidence>
<comment type="caution">
    <text evidence="3">The sequence shown here is derived from an EMBL/GenBank/DDBJ whole genome shotgun (WGS) entry which is preliminary data.</text>
</comment>
<dbReference type="InterPro" id="IPR002347">
    <property type="entry name" value="SDR_fam"/>
</dbReference>
<dbReference type="PANTHER" id="PTHR24320">
    <property type="entry name" value="RETINOL DEHYDROGENASE"/>
    <property type="match status" value="1"/>
</dbReference>
<evidence type="ECO:0000256" key="2">
    <source>
        <dbReference type="ARBA" id="ARBA00023002"/>
    </source>
</evidence>
<sequence length="306" mass="32877">MASPTELGHTTETGFGRRTTADDVTAGLSLRGKTILVTGSTTGLGLETCRALALRGAHVLGTGRTQDAAKHAMDSLRGEANGYACDLADADSIRACISQIRAAGFRLDAIIGNAGIMALPTLQQAYGYELQFFTNHVGHFMLVTGLLDQLTDDGRVVMLSSSAHAMAPREGIQFEELSGERAYSPWRHYGQSKLANLLFAKELQRRFTGTARTAYAVHPGATRTQLARHLGRLAAWFTQVAGSLFLRNVGQGAATTVFAAAHPQATALAGQYLADCRLARASKRANDEALARRLWTVSEHIVQRLP</sequence>